<dbReference type="Gene3D" id="3.40.50.300">
    <property type="entry name" value="P-loop containing nucleotide triphosphate hydrolases"/>
    <property type="match status" value="1"/>
</dbReference>
<proteinExistence type="predicted"/>
<keyword evidence="1" id="KW-0067">ATP-binding</keyword>
<dbReference type="Pfam" id="PF13671">
    <property type="entry name" value="AAA_33"/>
    <property type="match status" value="1"/>
</dbReference>
<name>A0A5D4MBY2_9BACI</name>
<dbReference type="SUPFAM" id="SSF52540">
    <property type="entry name" value="P-loop containing nucleoside triphosphate hydrolases"/>
    <property type="match status" value="1"/>
</dbReference>
<dbReference type="EMBL" id="VTEG01000006">
    <property type="protein sequence ID" value="TYR99232.1"/>
    <property type="molecule type" value="Genomic_DNA"/>
</dbReference>
<sequence length="181" mass="20957">MDRFLIMTIGKTHSGKSTFAKLLEKQLNNSLVIDQDHHADFINTHYKRLLPENGPNTLKTSITKSIVEYAVKNTPFHLILCNANLNRESRLKVLEYYHKKGFSSILVYFKLPDEVLEQRIASSSRRTNIFRSASTFQEVLIRQNQANDNSPCRGEADYLFEIGEPEQAFHVIDEILNRMQK</sequence>
<protein>
    <submittedName>
        <fullName evidence="1">ATP-binding protein</fullName>
    </submittedName>
</protein>
<evidence type="ECO:0000313" key="1">
    <source>
        <dbReference type="EMBL" id="TYR99232.1"/>
    </source>
</evidence>
<dbReference type="Proteomes" id="UP000325182">
    <property type="component" value="Unassembled WGS sequence"/>
</dbReference>
<dbReference type="AlphaFoldDB" id="A0A5D4MBY2"/>
<evidence type="ECO:0000313" key="2">
    <source>
        <dbReference type="Proteomes" id="UP000325182"/>
    </source>
</evidence>
<accession>A0A5D4MBY2</accession>
<dbReference type="GO" id="GO:0005524">
    <property type="term" value="F:ATP binding"/>
    <property type="evidence" value="ECO:0007669"/>
    <property type="project" value="UniProtKB-KW"/>
</dbReference>
<comment type="caution">
    <text evidence="1">The sequence shown here is derived from an EMBL/GenBank/DDBJ whole genome shotgun (WGS) entry which is preliminary data.</text>
</comment>
<gene>
    <name evidence="1" type="ORF">FZC84_10755</name>
</gene>
<keyword evidence="1" id="KW-0547">Nucleotide-binding</keyword>
<dbReference type="InterPro" id="IPR027417">
    <property type="entry name" value="P-loop_NTPase"/>
</dbReference>
<dbReference type="RefSeq" id="WP_148953855.1">
    <property type="nucleotide sequence ID" value="NZ_VTEG01000006.1"/>
</dbReference>
<reference evidence="1 2" key="1">
    <citation type="submission" date="2019-08" db="EMBL/GenBank/DDBJ databases">
        <title>Bacillus genomes from the desert of Cuatro Cienegas, Coahuila.</title>
        <authorList>
            <person name="Olmedo-Alvarez G."/>
        </authorList>
    </citation>
    <scope>NUCLEOTIDE SEQUENCE [LARGE SCALE GENOMIC DNA]</scope>
    <source>
        <strain evidence="1 2">CH128b_4D</strain>
    </source>
</reference>
<organism evidence="1 2">
    <name type="scientific">Rossellomorea vietnamensis</name>
    <dbReference type="NCBI Taxonomy" id="218284"/>
    <lineage>
        <taxon>Bacteria</taxon>
        <taxon>Bacillati</taxon>
        <taxon>Bacillota</taxon>
        <taxon>Bacilli</taxon>
        <taxon>Bacillales</taxon>
        <taxon>Bacillaceae</taxon>
        <taxon>Rossellomorea</taxon>
    </lineage>
</organism>